<keyword evidence="4" id="KW-0028">Amino-acid biosynthesis</keyword>
<dbReference type="InterPro" id="IPR036052">
    <property type="entry name" value="TrpB-like_PALP_sf"/>
</dbReference>
<dbReference type="Gene3D" id="3.90.1380.10">
    <property type="entry name" value="Threonine synthase, N-terminal domain"/>
    <property type="match status" value="1"/>
</dbReference>
<proteinExistence type="inferred from homology"/>
<name>I0IAI0_PHYMF</name>
<dbReference type="Proteomes" id="UP000007881">
    <property type="component" value="Chromosome"/>
</dbReference>
<dbReference type="CDD" id="cd01560">
    <property type="entry name" value="Thr-synth_2"/>
    <property type="match status" value="1"/>
</dbReference>
<dbReference type="InterPro" id="IPR037158">
    <property type="entry name" value="Thr_synth_N_sf"/>
</dbReference>
<keyword evidence="6 12" id="KW-0456">Lyase</keyword>
<dbReference type="PATRIC" id="fig|1142394.8.peg.110"/>
<dbReference type="SUPFAM" id="SSF53686">
    <property type="entry name" value="Tryptophan synthase beta subunit-like PLP-dependent enzymes"/>
    <property type="match status" value="1"/>
</dbReference>
<feature type="domain" description="Threonine synthase N-terminal" evidence="11">
    <location>
        <begin position="2"/>
        <end position="80"/>
    </location>
</feature>
<dbReference type="InterPro" id="IPR029144">
    <property type="entry name" value="Thr_synth_N"/>
</dbReference>
<dbReference type="GO" id="GO:0009088">
    <property type="term" value="P:threonine biosynthetic process"/>
    <property type="evidence" value="ECO:0007669"/>
    <property type="project" value="UniProtKB-UniRule"/>
</dbReference>
<evidence type="ECO:0000256" key="5">
    <source>
        <dbReference type="ARBA" id="ARBA00022898"/>
    </source>
</evidence>
<gene>
    <name evidence="12" type="primary">thrC</name>
    <name evidence="12" type="ordered locus">PSMK_01090</name>
</gene>
<comment type="pathway">
    <text evidence="7">Amino-acid biosynthesis.</text>
</comment>
<evidence type="ECO:0000256" key="8">
    <source>
        <dbReference type="ARBA" id="ARBA00049144"/>
    </source>
</evidence>
<comment type="cofactor">
    <cofactor evidence="1 10">
        <name>pyridoxal 5'-phosphate</name>
        <dbReference type="ChEBI" id="CHEBI:597326"/>
    </cofactor>
</comment>
<sequence>MRYVSTRGEAAELEFEDVLLEGLARDGGLYVPDAWPTLGEARRRELATRPYARVAAEVMWPFLSGNLERATFEGIVDAAYAGFRHEAVAPLVQLAPNLWVMELFHGPTLAFKDVAMQVLGRLFDHVLAARGDRMTIVGATSGDTGSAAIEAFRDRENCDIFILHPRGRTSDVQRKQMTTVNAANVHNVAIEGTFDDCQDLVKAMFNDAAFRDGVRMSGVNSINWARVMPQSVYYVTAAAQLGCFTDRRPVRFSVPTGNFGDVYAGYIAARMGVPASRLVVASNRNDILTRVLRDGDHSRGEVHATVSPSMDIQSSSNFERLLLDMEAGDTAKVARLMKQWKQTGAFTVDATARARLAGRFTGHRVDEEKTLDTIRSVYADTGYLLDPHTAVGHAAALAEAAPEHAEFGGIALPTVVLATAHPAKFPDAVEKACGVRPPLPGFLADLYEREERFDTLENELSVVQAYIRERTRAA</sequence>
<evidence type="ECO:0000256" key="1">
    <source>
        <dbReference type="ARBA" id="ARBA00001933"/>
    </source>
</evidence>
<dbReference type="PANTHER" id="PTHR42690:SF1">
    <property type="entry name" value="THREONINE SYNTHASE-LIKE 2"/>
    <property type="match status" value="1"/>
</dbReference>
<evidence type="ECO:0000259" key="11">
    <source>
        <dbReference type="Pfam" id="PF14821"/>
    </source>
</evidence>
<organism evidence="12 13">
    <name type="scientific">Phycisphaera mikurensis (strain NBRC 102666 / KCTC 22515 / FYK2301M01)</name>
    <dbReference type="NCBI Taxonomy" id="1142394"/>
    <lineage>
        <taxon>Bacteria</taxon>
        <taxon>Pseudomonadati</taxon>
        <taxon>Planctomycetota</taxon>
        <taxon>Phycisphaerae</taxon>
        <taxon>Phycisphaerales</taxon>
        <taxon>Phycisphaeraceae</taxon>
        <taxon>Phycisphaera</taxon>
    </lineage>
</organism>
<keyword evidence="5 10" id="KW-0663">Pyridoxal phosphate</keyword>
<evidence type="ECO:0000256" key="2">
    <source>
        <dbReference type="ARBA" id="ARBA00005517"/>
    </source>
</evidence>
<evidence type="ECO:0000256" key="10">
    <source>
        <dbReference type="PIRSR" id="PIRSR604450-51"/>
    </source>
</evidence>
<dbReference type="Pfam" id="PF24857">
    <property type="entry name" value="THR4_C"/>
    <property type="match status" value="1"/>
</dbReference>
<dbReference type="KEGG" id="phm:PSMK_01090"/>
<dbReference type="Pfam" id="PF14821">
    <property type="entry name" value="Thr_synth_N"/>
    <property type="match status" value="1"/>
</dbReference>
<evidence type="ECO:0000256" key="4">
    <source>
        <dbReference type="ARBA" id="ARBA00022605"/>
    </source>
</evidence>
<feature type="modified residue" description="N6-(pyridoxal phosphate)lysine" evidence="10">
    <location>
        <position position="112"/>
    </location>
</feature>
<evidence type="ECO:0000313" key="13">
    <source>
        <dbReference type="Proteomes" id="UP000007881"/>
    </source>
</evidence>
<dbReference type="InterPro" id="IPR051166">
    <property type="entry name" value="Threonine_Synthase"/>
</dbReference>
<dbReference type="InterPro" id="IPR004450">
    <property type="entry name" value="Thr_synthase-like"/>
</dbReference>
<dbReference type="PANTHER" id="PTHR42690">
    <property type="entry name" value="THREONINE SYNTHASE FAMILY MEMBER"/>
    <property type="match status" value="1"/>
</dbReference>
<comment type="catalytic activity">
    <reaction evidence="8">
        <text>O-phospho-L-homoserine + H2O = L-threonine + phosphate</text>
        <dbReference type="Rhea" id="RHEA:10840"/>
        <dbReference type="ChEBI" id="CHEBI:15377"/>
        <dbReference type="ChEBI" id="CHEBI:43474"/>
        <dbReference type="ChEBI" id="CHEBI:57590"/>
        <dbReference type="ChEBI" id="CHEBI:57926"/>
        <dbReference type="EC" id="4.2.3.1"/>
    </reaction>
</comment>
<dbReference type="EMBL" id="AP012338">
    <property type="protein sequence ID" value="BAM02268.1"/>
    <property type="molecule type" value="Genomic_DNA"/>
</dbReference>
<reference evidence="12 13" key="1">
    <citation type="submission" date="2012-02" db="EMBL/GenBank/DDBJ databases">
        <title>Complete genome sequence of Phycisphaera mikurensis NBRC 102666.</title>
        <authorList>
            <person name="Ankai A."/>
            <person name="Hosoyama A."/>
            <person name="Terui Y."/>
            <person name="Sekine M."/>
            <person name="Fukai R."/>
            <person name="Kato Y."/>
            <person name="Nakamura S."/>
            <person name="Yamada-Narita S."/>
            <person name="Kawakoshi A."/>
            <person name="Fukunaga Y."/>
            <person name="Yamazaki S."/>
            <person name="Fujita N."/>
        </authorList>
    </citation>
    <scope>NUCLEOTIDE SEQUENCE [LARGE SCALE GENOMIC DNA]</scope>
    <source>
        <strain evidence="13">NBRC 102666 / KCTC 22515 / FYK2301M01</strain>
    </source>
</reference>
<dbReference type="PROSITE" id="PS00165">
    <property type="entry name" value="DEHYDRATASE_SER_THR"/>
    <property type="match status" value="1"/>
</dbReference>
<evidence type="ECO:0000256" key="6">
    <source>
        <dbReference type="ARBA" id="ARBA00023239"/>
    </source>
</evidence>
<evidence type="ECO:0000256" key="9">
    <source>
        <dbReference type="NCBIfam" id="TIGR00260"/>
    </source>
</evidence>
<dbReference type="OrthoDB" id="9763107at2"/>
<dbReference type="STRING" id="1142394.PSMK_01090"/>
<dbReference type="HOGENOM" id="CLU_015170_1_0_0"/>
<dbReference type="GO" id="GO:0030170">
    <property type="term" value="F:pyridoxal phosphate binding"/>
    <property type="evidence" value="ECO:0007669"/>
    <property type="project" value="InterPro"/>
</dbReference>
<dbReference type="AlphaFoldDB" id="I0IAI0"/>
<dbReference type="eggNOG" id="COG0498">
    <property type="taxonomic scope" value="Bacteria"/>
</dbReference>
<evidence type="ECO:0000256" key="7">
    <source>
        <dbReference type="ARBA" id="ARBA00029440"/>
    </source>
</evidence>
<protein>
    <recommendedName>
        <fullName evidence="3 9">Threonine synthase</fullName>
        <ecNumber evidence="9">4.2.3.1</ecNumber>
    </recommendedName>
</protein>
<dbReference type="EC" id="4.2.3.1" evidence="9"/>
<dbReference type="NCBIfam" id="TIGR00260">
    <property type="entry name" value="thrC"/>
    <property type="match status" value="1"/>
</dbReference>
<dbReference type="InterPro" id="IPR000634">
    <property type="entry name" value="Ser/Thr_deHydtase_PyrdxlP-BS"/>
</dbReference>
<dbReference type="Gene3D" id="3.40.50.1100">
    <property type="match status" value="2"/>
</dbReference>
<dbReference type="RefSeq" id="WP_014435488.1">
    <property type="nucleotide sequence ID" value="NC_017080.1"/>
</dbReference>
<comment type="similarity">
    <text evidence="2">Belongs to the threonine synthase family.</text>
</comment>
<dbReference type="UniPathway" id="UPA00050">
    <property type="reaction ID" value="UER00065"/>
</dbReference>
<evidence type="ECO:0000256" key="3">
    <source>
        <dbReference type="ARBA" id="ARBA00018679"/>
    </source>
</evidence>
<accession>I0IAI0</accession>
<evidence type="ECO:0000313" key="12">
    <source>
        <dbReference type="EMBL" id="BAM02268.1"/>
    </source>
</evidence>
<dbReference type="GO" id="GO:0004795">
    <property type="term" value="F:threonine synthase activity"/>
    <property type="evidence" value="ECO:0007669"/>
    <property type="project" value="UniProtKB-UniRule"/>
</dbReference>
<keyword evidence="13" id="KW-1185">Reference proteome</keyword>